<evidence type="ECO:0000313" key="3">
    <source>
        <dbReference type="Proteomes" id="UP000016481"/>
    </source>
</evidence>
<dbReference type="InterPro" id="IPR019681">
    <property type="entry name" value="DUF2530"/>
</dbReference>
<gene>
    <name evidence="2" type="ORF">HMPREF1978_01467</name>
</gene>
<dbReference type="Pfam" id="PF10745">
    <property type="entry name" value="DUF2530"/>
    <property type="match status" value="1"/>
</dbReference>
<comment type="caution">
    <text evidence="2">The sequence shown here is derived from an EMBL/GenBank/DDBJ whole genome shotgun (WGS) entry which is preliminary data.</text>
</comment>
<feature type="transmembrane region" description="Helical" evidence="1">
    <location>
        <begin position="79"/>
        <end position="101"/>
    </location>
</feature>
<feature type="transmembrane region" description="Helical" evidence="1">
    <location>
        <begin position="50"/>
        <end position="72"/>
    </location>
</feature>
<dbReference type="Proteomes" id="UP000016481">
    <property type="component" value="Unassembled WGS sequence"/>
</dbReference>
<evidence type="ECO:0000313" key="2">
    <source>
        <dbReference type="EMBL" id="ERH14775.1"/>
    </source>
</evidence>
<evidence type="ECO:0008006" key="4">
    <source>
        <dbReference type="Google" id="ProtNLM"/>
    </source>
</evidence>
<name>U1PDQ6_9ACTO</name>
<keyword evidence="1" id="KW-1133">Transmembrane helix</keyword>
<accession>U1PDQ6</accession>
<evidence type="ECO:0000256" key="1">
    <source>
        <dbReference type="SAM" id="Phobius"/>
    </source>
</evidence>
<dbReference type="PATRIC" id="fig|1321817.3.peg.1291"/>
<dbReference type="EMBL" id="AWSC01000061">
    <property type="protein sequence ID" value="ERH14775.1"/>
    <property type="molecule type" value="Genomic_DNA"/>
</dbReference>
<proteinExistence type="predicted"/>
<keyword evidence="1" id="KW-0472">Membrane</keyword>
<sequence length="137" mass="14379">MSAIKRFKALSIKRTPKPKAPIPAPADKNTEHNLAHYKSLPTVGPENVDALHLMAVGTSIWALAAVGLSILLGATASRAAALEICLCGIVIGVIGMAWGGVHEYRKALGRGPLSEDNSTPVDDVAAGEALSLRYRDI</sequence>
<dbReference type="AlphaFoldDB" id="U1PDQ6"/>
<dbReference type="HOGENOM" id="CLU_1860911_0_0_11"/>
<reference evidence="2 3" key="1">
    <citation type="submission" date="2013-08" db="EMBL/GenBank/DDBJ databases">
        <authorList>
            <person name="Weinstock G."/>
            <person name="Sodergren E."/>
            <person name="Wylie T."/>
            <person name="Fulton L."/>
            <person name="Fulton R."/>
            <person name="Fronick C."/>
            <person name="O'Laughlin M."/>
            <person name="Godfrey J."/>
            <person name="Miner T."/>
            <person name="Herter B."/>
            <person name="Appelbaum E."/>
            <person name="Cordes M."/>
            <person name="Lek S."/>
            <person name="Wollam A."/>
            <person name="Pepin K.H."/>
            <person name="Palsikar V.B."/>
            <person name="Mitreva M."/>
            <person name="Wilson R.K."/>
        </authorList>
    </citation>
    <scope>NUCLEOTIDE SEQUENCE [LARGE SCALE GENOMIC DNA]</scope>
    <source>
        <strain evidence="2 3">F0530</strain>
    </source>
</reference>
<organism evidence="2 3">
    <name type="scientific">Actinomyces graevenitzii F0530</name>
    <dbReference type="NCBI Taxonomy" id="1321817"/>
    <lineage>
        <taxon>Bacteria</taxon>
        <taxon>Bacillati</taxon>
        <taxon>Actinomycetota</taxon>
        <taxon>Actinomycetes</taxon>
        <taxon>Actinomycetales</taxon>
        <taxon>Actinomycetaceae</taxon>
        <taxon>Actinomyces</taxon>
    </lineage>
</organism>
<protein>
    <recommendedName>
        <fullName evidence="4">DUF2530 domain-containing protein</fullName>
    </recommendedName>
</protein>
<keyword evidence="1" id="KW-0812">Transmembrane</keyword>